<comment type="caution">
    <text evidence="2">The sequence shown here is derived from an EMBL/GenBank/DDBJ whole genome shotgun (WGS) entry which is preliminary data.</text>
</comment>
<keyword evidence="1" id="KW-1133">Transmembrane helix</keyword>
<proteinExistence type="predicted"/>
<dbReference type="RefSeq" id="WP_066669331.1">
    <property type="nucleotide sequence ID" value="NZ_LYVF01000172.1"/>
</dbReference>
<protein>
    <submittedName>
        <fullName evidence="2">Uncharacterized protein</fullName>
    </submittedName>
</protein>
<accession>A0A1B7LD33</accession>
<keyword evidence="3" id="KW-1185">Reference proteome</keyword>
<dbReference type="AlphaFoldDB" id="A0A1B7LD33"/>
<evidence type="ECO:0000313" key="2">
    <source>
        <dbReference type="EMBL" id="OAT80799.1"/>
    </source>
</evidence>
<organism evidence="2 3">
    <name type="scientific">Desulfotomaculum copahuensis</name>
    <dbReference type="NCBI Taxonomy" id="1838280"/>
    <lineage>
        <taxon>Bacteria</taxon>
        <taxon>Bacillati</taxon>
        <taxon>Bacillota</taxon>
        <taxon>Clostridia</taxon>
        <taxon>Eubacteriales</taxon>
        <taxon>Desulfotomaculaceae</taxon>
        <taxon>Desulfotomaculum</taxon>
    </lineage>
</organism>
<name>A0A1B7LD33_9FIRM</name>
<keyword evidence="1" id="KW-0472">Membrane</keyword>
<evidence type="ECO:0000256" key="1">
    <source>
        <dbReference type="SAM" id="Phobius"/>
    </source>
</evidence>
<reference evidence="2 3" key="1">
    <citation type="submission" date="2016-04" db="EMBL/GenBank/DDBJ databases">
        <authorList>
            <person name="Evans L.H."/>
            <person name="Alamgir A."/>
            <person name="Owens N."/>
            <person name="Weber N.D."/>
            <person name="Virtaneva K."/>
            <person name="Barbian K."/>
            <person name="Babar A."/>
            <person name="Rosenke K."/>
        </authorList>
    </citation>
    <scope>NUCLEOTIDE SEQUENCE [LARGE SCALE GENOMIC DNA]</scope>
    <source>
        <strain evidence="2 3">LMa1</strain>
    </source>
</reference>
<dbReference type="Proteomes" id="UP000078532">
    <property type="component" value="Unassembled WGS sequence"/>
</dbReference>
<gene>
    <name evidence="2" type="ORF">A6M21_12465</name>
</gene>
<evidence type="ECO:0000313" key="3">
    <source>
        <dbReference type="Proteomes" id="UP000078532"/>
    </source>
</evidence>
<dbReference type="EMBL" id="LYVF01000172">
    <property type="protein sequence ID" value="OAT80799.1"/>
    <property type="molecule type" value="Genomic_DNA"/>
</dbReference>
<sequence>MNKKYMRLLPMILLVLLILVVNLVVNNYLISRGLALKDGGIVTLVAVVSYVTGALVIDYYHRCDKS</sequence>
<feature type="transmembrane region" description="Helical" evidence="1">
    <location>
        <begin position="39"/>
        <end position="60"/>
    </location>
</feature>
<keyword evidence="1" id="KW-0812">Transmembrane</keyword>